<comment type="subcellular location">
    <subcellularLocation>
        <location evidence="1">Nucleus</location>
    </subcellularLocation>
</comment>
<dbReference type="RefSeq" id="XP_038071268.1">
    <property type="nucleotide sequence ID" value="XM_038215340.1"/>
</dbReference>
<feature type="compositionally biased region" description="Polar residues" evidence="7">
    <location>
        <begin position="275"/>
        <end position="288"/>
    </location>
</feature>
<dbReference type="SUPFAM" id="SSF117839">
    <property type="entry name" value="WWE domain"/>
    <property type="match status" value="1"/>
</dbReference>
<evidence type="ECO:0000256" key="2">
    <source>
        <dbReference type="ARBA" id="ARBA00022676"/>
    </source>
</evidence>
<dbReference type="GO" id="GO:0003714">
    <property type="term" value="F:transcription corepressor activity"/>
    <property type="evidence" value="ECO:0007669"/>
    <property type="project" value="TreeGrafter"/>
</dbReference>
<dbReference type="CDD" id="cd02907">
    <property type="entry name" value="Macro_Af1521_BAL-like"/>
    <property type="match status" value="1"/>
</dbReference>
<dbReference type="GeneID" id="119740136"/>
<protein>
    <recommendedName>
        <fullName evidence="6">Poly [ADP-ribose] polymerase</fullName>
        <shortName evidence="6">PARP</shortName>
        <ecNumber evidence="6">2.4.2.-</ecNumber>
    </recommendedName>
</protein>
<feature type="compositionally biased region" description="Polar residues" evidence="7">
    <location>
        <begin position="248"/>
        <end position="259"/>
    </location>
</feature>
<dbReference type="Pfam" id="PF23084">
    <property type="entry name" value="KH_PARP14_1"/>
    <property type="match status" value="1"/>
</dbReference>
<feature type="compositionally biased region" description="Polar residues" evidence="7">
    <location>
        <begin position="318"/>
        <end position="327"/>
    </location>
</feature>
<evidence type="ECO:0000256" key="4">
    <source>
        <dbReference type="ARBA" id="ARBA00023027"/>
    </source>
</evidence>
<reference evidence="10" key="1">
    <citation type="submission" date="2022-11" db="UniProtKB">
        <authorList>
            <consortium name="EnsemblMetazoa"/>
        </authorList>
    </citation>
    <scope>IDENTIFICATION</scope>
</reference>
<proteinExistence type="predicted"/>
<evidence type="ECO:0000313" key="11">
    <source>
        <dbReference type="Proteomes" id="UP000887568"/>
    </source>
</evidence>
<dbReference type="CDD" id="cd12547">
    <property type="entry name" value="RRM1_2_PAR10"/>
    <property type="match status" value="1"/>
</dbReference>
<dbReference type="PROSITE" id="PS51059">
    <property type="entry name" value="PARP_CATALYTIC"/>
    <property type="match status" value="1"/>
</dbReference>
<feature type="domain" description="Macro" evidence="9">
    <location>
        <begin position="1670"/>
        <end position="1845"/>
    </location>
</feature>
<evidence type="ECO:0000259" key="9">
    <source>
        <dbReference type="PROSITE" id="PS51154"/>
    </source>
</evidence>
<name>A0A914B5B1_PATMI</name>
<dbReference type="EnsemblMetazoa" id="XM_038215340.1">
    <property type="protein sequence ID" value="XP_038071268.1"/>
    <property type="gene ID" value="LOC119740136"/>
</dbReference>
<dbReference type="SUPFAM" id="SSF52949">
    <property type="entry name" value="Macro domain-like"/>
    <property type="match status" value="3"/>
</dbReference>
<dbReference type="Gene3D" id="3.30.720.50">
    <property type="match status" value="1"/>
</dbReference>
<keyword evidence="4 6" id="KW-0520">NAD</keyword>
<dbReference type="InterPro" id="IPR057044">
    <property type="entry name" value="PARP14_KH_1"/>
</dbReference>
<evidence type="ECO:0000259" key="8">
    <source>
        <dbReference type="PROSITE" id="PS51059"/>
    </source>
</evidence>
<organism evidence="10 11">
    <name type="scientific">Patiria miniata</name>
    <name type="common">Bat star</name>
    <name type="synonym">Asterina miniata</name>
    <dbReference type="NCBI Taxonomy" id="46514"/>
    <lineage>
        <taxon>Eukaryota</taxon>
        <taxon>Metazoa</taxon>
        <taxon>Echinodermata</taxon>
        <taxon>Eleutherozoa</taxon>
        <taxon>Asterozoa</taxon>
        <taxon>Asteroidea</taxon>
        <taxon>Valvatacea</taxon>
        <taxon>Valvatida</taxon>
        <taxon>Asterinidae</taxon>
        <taxon>Patiria</taxon>
    </lineage>
</organism>
<feature type="compositionally biased region" description="Basic and acidic residues" evidence="7">
    <location>
        <begin position="329"/>
        <end position="345"/>
    </location>
</feature>
<evidence type="ECO:0000256" key="1">
    <source>
        <dbReference type="ARBA" id="ARBA00004123"/>
    </source>
</evidence>
<evidence type="ECO:0000256" key="3">
    <source>
        <dbReference type="ARBA" id="ARBA00022679"/>
    </source>
</evidence>
<dbReference type="OMA" id="FVERNTH"/>
<dbReference type="Pfam" id="PF01661">
    <property type="entry name" value="Macro"/>
    <property type="match status" value="3"/>
</dbReference>
<dbReference type="Pfam" id="PF23085">
    <property type="entry name" value="RRM_PARP14_3"/>
    <property type="match status" value="2"/>
</dbReference>
<dbReference type="Gene3D" id="3.30.70.330">
    <property type="match status" value="3"/>
</dbReference>
<dbReference type="InterPro" id="IPR043472">
    <property type="entry name" value="Macro_dom-like"/>
</dbReference>
<dbReference type="Gene3D" id="3.90.228.10">
    <property type="match status" value="1"/>
</dbReference>
<evidence type="ECO:0000256" key="7">
    <source>
        <dbReference type="SAM" id="MobiDB-lite"/>
    </source>
</evidence>
<feature type="region of interest" description="Disordered" evidence="7">
    <location>
        <begin position="1631"/>
        <end position="1660"/>
    </location>
</feature>
<dbReference type="OrthoDB" id="6133115at2759"/>
<dbReference type="GO" id="GO:0070212">
    <property type="term" value="P:protein poly-ADP-ribosylation"/>
    <property type="evidence" value="ECO:0007669"/>
    <property type="project" value="TreeGrafter"/>
</dbReference>
<dbReference type="FunFam" id="3.90.228.10:FF:000008">
    <property type="entry name" value="Poly [ADP-ribose] polymerase"/>
    <property type="match status" value="1"/>
</dbReference>
<dbReference type="Gene3D" id="3.40.220.10">
    <property type="entry name" value="Leucine Aminopeptidase, subunit E, domain 1"/>
    <property type="match status" value="3"/>
</dbReference>
<dbReference type="InterPro" id="IPR037197">
    <property type="entry name" value="WWE_dom_sf"/>
</dbReference>
<feature type="compositionally biased region" description="Basic and acidic residues" evidence="7">
    <location>
        <begin position="117"/>
        <end position="128"/>
    </location>
</feature>
<feature type="domain" description="Macro" evidence="9">
    <location>
        <begin position="1196"/>
        <end position="1394"/>
    </location>
</feature>
<feature type="domain" description="Macro" evidence="9">
    <location>
        <begin position="1441"/>
        <end position="1628"/>
    </location>
</feature>
<dbReference type="InterPro" id="IPR004170">
    <property type="entry name" value="WWE_dom"/>
</dbReference>
<dbReference type="PROSITE" id="PS51154">
    <property type="entry name" value="MACRO"/>
    <property type="match status" value="3"/>
</dbReference>
<dbReference type="EC" id="2.4.2.-" evidence="6"/>
<dbReference type="Pfam" id="PF00644">
    <property type="entry name" value="PARP"/>
    <property type="match status" value="1"/>
</dbReference>
<dbReference type="SUPFAM" id="SSF56399">
    <property type="entry name" value="ADP-ribosylation"/>
    <property type="match status" value="1"/>
</dbReference>
<dbReference type="GO" id="GO:0005634">
    <property type="term" value="C:nucleus"/>
    <property type="evidence" value="ECO:0007669"/>
    <property type="project" value="UniProtKB-SubCell"/>
</dbReference>
<evidence type="ECO:0000256" key="5">
    <source>
        <dbReference type="ARBA" id="ARBA00023242"/>
    </source>
</evidence>
<dbReference type="GO" id="GO:0003950">
    <property type="term" value="F:NAD+ poly-ADP-ribosyltransferase activity"/>
    <property type="evidence" value="ECO:0007669"/>
    <property type="project" value="UniProtKB-UniRule"/>
</dbReference>
<feature type="region of interest" description="Disordered" evidence="7">
    <location>
        <begin position="1397"/>
        <end position="1441"/>
    </location>
</feature>
<dbReference type="InterPro" id="IPR012677">
    <property type="entry name" value="Nucleotide-bd_a/b_plait_sf"/>
</dbReference>
<dbReference type="PANTHER" id="PTHR14453">
    <property type="entry name" value="PARP/ZINC FINGER CCCH TYPE DOMAIN CONTAINING PROTEIN"/>
    <property type="match status" value="1"/>
</dbReference>
<feature type="region of interest" description="Disordered" evidence="7">
    <location>
        <begin position="91"/>
        <end position="456"/>
    </location>
</feature>
<dbReference type="PANTHER" id="PTHR14453:SF102">
    <property type="entry name" value="PROTEIN MONO-ADP-RIBOSYLTRANSFERASE PARP14-LIKE"/>
    <property type="match status" value="1"/>
</dbReference>
<dbReference type="GO" id="GO:1990404">
    <property type="term" value="F:NAD+-protein mono-ADP-ribosyltransferase activity"/>
    <property type="evidence" value="ECO:0007669"/>
    <property type="project" value="TreeGrafter"/>
</dbReference>
<feature type="compositionally biased region" description="Acidic residues" evidence="7">
    <location>
        <begin position="439"/>
        <end position="452"/>
    </location>
</feature>
<dbReference type="InterPro" id="IPR052056">
    <property type="entry name" value="Mono-ARTD/PARP"/>
</dbReference>
<dbReference type="GO" id="GO:0005737">
    <property type="term" value="C:cytoplasm"/>
    <property type="evidence" value="ECO:0007669"/>
    <property type="project" value="TreeGrafter"/>
</dbReference>
<sequence length="2268" mass="250617">MDASRRSIYVGLPRTESIEKKLSVLEDKLTIYFQKSRYGDVDSVLVIKPDRGDKLWMEVTFDEPSGVEQVLSVAQHELKLEGYDLIPLEVRTDLPPKPTESSSDDGEESFVLVPEGNVDKETLKDGGLTKEASAPNKDKNQSPSQTDGPPSRPCSSRIAATLHLPGVASSKTGELPPGPHAAHHTPDPAEMSSQQPTVGTTVQGEEHYVDATDEDLYSPNGSKKPFAEKEVPPGPHSAHHTPDPAEMSSLQSTVGTTVQGEKHYEEGTDEDLYSPNGSKKQFMENQTPYPAKKLKMEASHSQDIANKDLHGRGDDCQKQASSQQQPRASGDRHQRQPVEPSKHQLEGGGATQKGNLRPQQMGAAAQDQMNKQDQDHHGPQNTTKLSGPQKSKKSRRKQKGKKADSEISEQEQTTAGRRGHSEAPLIPQEQVREENSPDEKEEEEEEEEEEEKFVEVTGFNQLSSSSEEMLRMHFENPKRSGGGDIKTWEHDPKAKAIKMTFENPSLTSKVIAKKHKVGGDNLVVRQIVKKKPRPRPVKKRCLFLCGIPDGCNSELVAMFIENRSGTDEFKIQYGEMPGTALCTFKEDIQDFENVIKRISSKVLSGAYLTAEKVKESDCILVKGVSPRTSLEMIELYFDNKKKSGGTGVREVQQGPTDTQAIVYYEDWKVVHDVLSKRSPHKVAGTELLVEEYHECLGRLSQLDAPTPHVPKPVTVQVQKPIMEFIFGKGQHTKKTLTQKLRDAKAILKWPDGDDKTTARLEPLLEDGQRQSSWLKWSETATQILTDSLNRCKSSRIAVPSSFWKDAVDKINQLGTKSFSIQFDASTHLVTLVGEQQDVHKGHTDIDGIIKELRAKTEYEAQQIKEDITLTEEKSQPFIICGIKDKIEKDFPNLKITVISSQDKLRVVFEGSRKIVQEAELSMRRQMDSLEKVELKTGPNKVKFVLNVIDKIHEILGSQGSRAACKGSDDGKIIISGATKKDTTKAKAYIDQEIEEGVIPIKSQAAMDVLQNQTGQRLLDGINKQKFVMAAISSKGNVVELAGFKTNLGETKQKIMLFLKDNVIIKTMVPANKNKICLIENFYGEDLVNIMKNTKNHVKIQPQKGGRRKGFVIQGNEEGSEAASQAISSLIDRIKEQPYPVSKTGMAQLFREDKGKKFLETLEKEYLCVIRENVQEDSDDEAEVEGDAAVRPMVSTRVLCRIALPNGFTLKVCIGDLTRQQVDCIVNAANTELKHVGGLAYDIVKAGGRAIQTESEQILIRSKRRQLYVGEPVHTTGGKLPCKKVIHVAGPKWPHHRGDTFIPDDDEPSYEEHLLYNGVIACLKLANKLNMQSIAIPAISTGVYGFPVDLAAKQILNAVAEFCQSMPNPTLTEIHFTNNDPPTCDVFKKAVMDRFSQFQEDEDGTDVDKGSRGASLGPPIVDDVPQPPPVSAPAPAPRFTSSGQNILTTMEGINITLKKGSITSEMVDVLVNTAGSDMQLGNGAVSKAILQAAGQALQLECSTVTSARGKIPAGEFIQTGPAALTCKKVYHCVCESYSSPARAEQFLKKLVLSLMEDAEQNEMLSIAIPALGTGNLNYPADVTARVMYESVLEFSSQHPNGVLKDIRFVVYDKDVKTIQCFESEIQRLLNPASPGGATGFTPSGHGRKLKKPGSSSGPTDRQAYSAIQRDATGMLQTKIGSVCLQVGQGDLVKETTDGIVNSVGARLDLNGPVSQAILAKGGKNIVQECDFHRNKDPRKLMYVTTAGRLQSSCIFHVVTPRTVEEIKTVVLRSLNEAEKIKLKSVSFPALGTGQAGQSVADCASAIMTAVGEFAVRKKPQYLRLIRLVIFQRDMVSGFQDALQKEVGTSFKEQKGFFSKGLGKFMSALSGAISGATADASTDDESLQETIILNIYAMDMPSVKKAADKIDQFQDEQYTSENLSDEHGMIDKMTDAHGAILKEIERKHHVKIKCCGKGQAKSFNVRGPTLSVKDACIQIQALFTRIQKEELELQQREHLFKEVQWKYSTQHGMEAYDPEVNAIIEEAHKNNRPSVILNLEDGNVTINFQAMEEISPSGNLVVQRIDMKKAASFEMPSNWIPMTKDKHFAMVQLTAGTPEYTTVETQFQSTGGGHTIREIHRIQNRDLLMQYQARKGAMEARLGRTNIEETLFHGTDEQTCDKINKFGFNRSFCGKNATVFGNGTYFAVDSNYSARSQYAKPNANGVQHMYLTKVLVGDYIRGNQGIITPPNKPSHPDQQYDCVVDNVNQPGIYVIFHDAQAYAEYLIKFQ</sequence>
<dbReference type="InterPro" id="IPR034464">
    <property type="entry name" value="PAR10_RRM1_2"/>
</dbReference>
<dbReference type="CDD" id="cd01439">
    <property type="entry name" value="TCCD_inducible_PARP_like"/>
    <property type="match status" value="1"/>
</dbReference>
<feature type="compositionally biased region" description="Polar residues" evidence="7">
    <location>
        <begin position="379"/>
        <end position="388"/>
    </location>
</feature>
<feature type="compositionally biased region" description="Basic residues" evidence="7">
    <location>
        <begin position="390"/>
        <end position="400"/>
    </location>
</feature>
<dbReference type="SMART" id="SM00506">
    <property type="entry name" value="A1pp"/>
    <property type="match status" value="3"/>
</dbReference>
<feature type="compositionally biased region" description="Pro residues" evidence="7">
    <location>
        <begin position="1424"/>
        <end position="1435"/>
    </location>
</feature>
<dbReference type="GO" id="GO:0010629">
    <property type="term" value="P:negative regulation of gene expression"/>
    <property type="evidence" value="ECO:0007669"/>
    <property type="project" value="TreeGrafter"/>
</dbReference>
<dbReference type="Pfam" id="PF02825">
    <property type="entry name" value="WWE"/>
    <property type="match status" value="1"/>
</dbReference>
<feature type="domain" description="PARP catalytic" evidence="8">
    <location>
        <begin position="2073"/>
        <end position="2268"/>
    </location>
</feature>
<keyword evidence="3 6" id="KW-0808">Transferase</keyword>
<dbReference type="CDD" id="cd02903">
    <property type="entry name" value="Macro_BAL-like"/>
    <property type="match status" value="1"/>
</dbReference>
<keyword evidence="5" id="KW-0539">Nucleus</keyword>
<dbReference type="Proteomes" id="UP000887568">
    <property type="component" value="Unplaced"/>
</dbReference>
<evidence type="ECO:0000313" key="10">
    <source>
        <dbReference type="EnsemblMetazoa" id="XP_038071268.1"/>
    </source>
</evidence>
<keyword evidence="2 6" id="KW-0328">Glycosyltransferase</keyword>
<dbReference type="InterPro" id="IPR012317">
    <property type="entry name" value="Poly(ADP-ribose)pol_cat_dom"/>
</dbReference>
<dbReference type="InterPro" id="IPR002589">
    <property type="entry name" value="Macro_dom"/>
</dbReference>
<feature type="compositionally biased region" description="Polar residues" evidence="7">
    <location>
        <begin position="191"/>
        <end position="203"/>
    </location>
</feature>
<feature type="compositionally biased region" description="Basic and acidic residues" evidence="7">
    <location>
        <begin position="294"/>
        <end position="317"/>
    </location>
</feature>
<evidence type="ECO:0000256" key="6">
    <source>
        <dbReference type="RuleBase" id="RU362114"/>
    </source>
</evidence>
<accession>A0A914B5B1</accession>
<keyword evidence="11" id="KW-1185">Reference proteome</keyword>